<evidence type="ECO:0000259" key="2">
    <source>
        <dbReference type="Pfam" id="PF13449"/>
    </source>
</evidence>
<name>A0A654KH76_TAYEM</name>
<dbReference type="InterPro" id="IPR027372">
    <property type="entry name" value="Phytase-like_dom"/>
</dbReference>
<accession>A0A654KH76</accession>
<feature type="signal peptide" evidence="1">
    <location>
        <begin position="1"/>
        <end position="18"/>
    </location>
</feature>
<evidence type="ECO:0000256" key="1">
    <source>
        <dbReference type="SAM" id="SignalP"/>
    </source>
</evidence>
<proteinExistence type="predicted"/>
<gene>
    <name evidence="3" type="ordered locus">TEQUI_0811</name>
</gene>
<sequence>MKKIALLLSLAFASGAYAAEQYPATLAGHAVLPAATFIDPPADAPDYFKISARYKNDKYNRVDEAESMDGFNGPRKTGIKKPFNGQPVQGHSGIKIMKDGTFWLISDNGFGNKLNSPDAMLFLNQYKVDFESGKFEPLKTVFFKDPNKVIPFHITQEATKERYLSGMDLDPESFQPIGEHFWVGEEFGPYLLELDADGTVLSIFETEVDGKKIISPDHYSINLPGKPDGKMPMYQSSRSKGFEGMAASPDQSKLYPLLEGALYDHDKKEYENTDGKNYLRILEFDTQAKKWTGKSWKYHLEDNGNAIGDFNMIDDTYGMIIERDNSEGSADKLCPQGQKGDNCFETSAKFKRIYKVKLDPNSDVAEKIGFIDLMAIEDPNKVARKPLVDGKFTFPFFTIEDVDVLDQDHIIVGNDNNLPGSASRDPNKADDNELIKLKVTEFLQAK</sequence>
<protein>
    <submittedName>
        <fullName evidence="3">Uncharacterized conserved protein</fullName>
    </submittedName>
</protein>
<dbReference type="Proteomes" id="UP000007472">
    <property type="component" value="Chromosome"/>
</dbReference>
<dbReference type="EMBL" id="CP002456">
    <property type="protein sequence ID" value="ADU91749.1"/>
    <property type="molecule type" value="Genomic_DNA"/>
</dbReference>
<feature type="domain" description="Phytase-like" evidence="2">
    <location>
        <begin position="86"/>
        <end position="417"/>
    </location>
</feature>
<dbReference type="PANTHER" id="PTHR37957:SF1">
    <property type="entry name" value="PHYTASE-LIKE DOMAIN-CONTAINING PROTEIN"/>
    <property type="match status" value="1"/>
</dbReference>
<organism evidence="3 4">
    <name type="scientific">Taylorella equigenitalis (strain MCE9)</name>
    <dbReference type="NCBI Taxonomy" id="937774"/>
    <lineage>
        <taxon>Bacteria</taxon>
        <taxon>Pseudomonadati</taxon>
        <taxon>Pseudomonadota</taxon>
        <taxon>Betaproteobacteria</taxon>
        <taxon>Burkholderiales</taxon>
        <taxon>Alcaligenaceae</taxon>
        <taxon>Taylorella</taxon>
    </lineage>
</organism>
<keyword evidence="1" id="KW-0732">Signal</keyword>
<evidence type="ECO:0000313" key="3">
    <source>
        <dbReference type="EMBL" id="ADU91749.1"/>
    </source>
</evidence>
<feature type="chain" id="PRO_5025039938" evidence="1">
    <location>
        <begin position="19"/>
        <end position="446"/>
    </location>
</feature>
<dbReference type="AlphaFoldDB" id="A0A654KH76"/>
<dbReference type="KEGG" id="teq:TEQUI_0811"/>
<dbReference type="PANTHER" id="PTHR37957">
    <property type="entry name" value="BLR7070 PROTEIN"/>
    <property type="match status" value="1"/>
</dbReference>
<reference evidence="3 4" key="1">
    <citation type="journal article" date="2011" name="J. Bacteriol.">
        <title>Genome sequence of Taylorella equigenitalis MCE9, the causative agent of contagious equine metritis.</title>
        <authorList>
            <person name="Hebert L."/>
            <person name="Moumen B."/>
            <person name="Duquesne F."/>
            <person name="Breuil M.F."/>
            <person name="Laugier C."/>
            <person name="Batto J.M."/>
            <person name="Renault P."/>
            <person name="Petry S."/>
        </authorList>
    </citation>
    <scope>NUCLEOTIDE SEQUENCE [LARGE SCALE GENOMIC DNA]</scope>
    <source>
        <strain evidence="3 4">MCE9</strain>
    </source>
</reference>
<evidence type="ECO:0000313" key="4">
    <source>
        <dbReference type="Proteomes" id="UP000007472"/>
    </source>
</evidence>
<dbReference type="Pfam" id="PF13449">
    <property type="entry name" value="Phytase-like"/>
    <property type="match status" value="1"/>
</dbReference>